<dbReference type="Gene3D" id="3.90.110.10">
    <property type="entry name" value="Lactate dehydrogenase/glycoside hydrolase, family 4, C-terminal"/>
    <property type="match status" value="1"/>
</dbReference>
<dbReference type="SUPFAM" id="SSF56327">
    <property type="entry name" value="LDH C-terminal domain-like"/>
    <property type="match status" value="1"/>
</dbReference>
<feature type="binding site" evidence="8">
    <location>
        <begin position="43"/>
        <end position="48"/>
    </location>
    <ligand>
        <name>NAD(+)</name>
        <dbReference type="ChEBI" id="CHEBI:57540"/>
    </ligand>
</feature>
<evidence type="ECO:0000256" key="3">
    <source>
        <dbReference type="ARBA" id="ARBA00012967"/>
    </source>
</evidence>
<dbReference type="Pfam" id="PF00056">
    <property type="entry name" value="Ldh_1_N"/>
    <property type="match status" value="1"/>
</dbReference>
<dbReference type="InterPro" id="IPR015955">
    <property type="entry name" value="Lactate_DH/Glyco_Ohase_4_C"/>
</dbReference>
<dbReference type="AlphaFoldDB" id="A0A2A4K4S0"/>
<sequence>MAENNSNNHSNGANDGQLATIRKLLQSRQLKDAEVGNKVTVVGAGQVGMATIFSLLTQGVTNNIVLVDTNEDKLKGEMMDLQHGSAFLYNANIQAGTDYEITANSQICVIAAGVRQKEGEDRRNLVQRNVQVLKGIVPKLLQYSPNAILLIASNPVDVLTYVSWRISGLPRHRVLGSGTNLDSARFRYLLSQKLGIAPTSCHAYIIGEHGDSSVPVWSSVNIAGVRLKDLNQNIGLDTDKENWQETHTQVVQSAYEVIKLKGYTSWAIGLSLTQLIKAILTNATSVHAVTTCVQGEHGITDEVFLSLPCVLGRNGVLDVIRQPLSDTERKQVYHSASLMADLQAKIVF</sequence>
<dbReference type="InterPro" id="IPR022383">
    <property type="entry name" value="Lactate/malate_DH_C"/>
</dbReference>
<keyword evidence="5 8" id="KW-0520">NAD</keyword>
<evidence type="ECO:0000256" key="6">
    <source>
        <dbReference type="ARBA" id="ARBA00049258"/>
    </source>
</evidence>
<evidence type="ECO:0000256" key="8">
    <source>
        <dbReference type="PIRSR" id="PIRSR000102-3"/>
    </source>
</evidence>
<evidence type="ECO:0000256" key="1">
    <source>
        <dbReference type="ARBA" id="ARBA00004843"/>
    </source>
</evidence>
<evidence type="ECO:0000256" key="5">
    <source>
        <dbReference type="ARBA" id="ARBA00023027"/>
    </source>
</evidence>
<dbReference type="SUPFAM" id="SSF51735">
    <property type="entry name" value="NAD(P)-binding Rossmann-fold domains"/>
    <property type="match status" value="1"/>
</dbReference>
<dbReference type="InterPro" id="IPR018177">
    <property type="entry name" value="L-lactate_DH_AS"/>
</dbReference>
<accession>A0A2A4K4S0</accession>
<comment type="catalytic activity">
    <reaction evidence="6 9">
        <text>(S)-lactate + NAD(+) = pyruvate + NADH + H(+)</text>
        <dbReference type="Rhea" id="RHEA:23444"/>
        <dbReference type="ChEBI" id="CHEBI:15361"/>
        <dbReference type="ChEBI" id="CHEBI:15378"/>
        <dbReference type="ChEBI" id="CHEBI:16651"/>
        <dbReference type="ChEBI" id="CHEBI:57540"/>
        <dbReference type="ChEBI" id="CHEBI:57945"/>
        <dbReference type="EC" id="1.1.1.27"/>
    </reaction>
</comment>
<evidence type="ECO:0000256" key="7">
    <source>
        <dbReference type="PIRSR" id="PIRSR000102-1"/>
    </source>
</evidence>
<evidence type="ECO:0000313" key="12">
    <source>
        <dbReference type="EMBL" id="PCG78662.1"/>
    </source>
</evidence>
<dbReference type="HAMAP" id="MF_00488">
    <property type="entry name" value="Lactate_dehydrog"/>
    <property type="match status" value="1"/>
</dbReference>
<dbReference type="EMBL" id="NWSH01000183">
    <property type="protein sequence ID" value="PCG78662.1"/>
    <property type="molecule type" value="Genomic_DNA"/>
</dbReference>
<evidence type="ECO:0000259" key="11">
    <source>
        <dbReference type="Pfam" id="PF02866"/>
    </source>
</evidence>
<reference evidence="12" key="1">
    <citation type="submission" date="2017-09" db="EMBL/GenBank/DDBJ databases">
        <title>Contemporary evolution of a Lepidopteran species, Heliothis virescens, in response to modern agricultural practices.</title>
        <authorList>
            <person name="Fritz M.L."/>
            <person name="Deyonke A.M."/>
            <person name="Papanicolaou A."/>
            <person name="Micinski S."/>
            <person name="Westbrook J."/>
            <person name="Gould F."/>
        </authorList>
    </citation>
    <scope>NUCLEOTIDE SEQUENCE [LARGE SCALE GENOMIC DNA]</scope>
    <source>
        <strain evidence="12">HvINT-</strain>
        <tissue evidence="12">Whole body</tissue>
    </source>
</reference>
<name>A0A2A4K4S0_HELVI</name>
<feature type="active site" description="Proton acceptor" evidence="7">
    <location>
        <position position="209"/>
    </location>
</feature>
<evidence type="ECO:0000256" key="9">
    <source>
        <dbReference type="RuleBase" id="RU000496"/>
    </source>
</evidence>
<feature type="domain" description="Lactate/malate dehydrogenase N-terminal" evidence="10">
    <location>
        <begin position="38"/>
        <end position="176"/>
    </location>
</feature>
<keyword evidence="4 9" id="KW-0560">Oxidoreductase</keyword>
<dbReference type="STRING" id="7102.A0A2A4K4S0"/>
<dbReference type="NCBIfam" id="TIGR01771">
    <property type="entry name" value="L-LDH-NAD"/>
    <property type="match status" value="1"/>
</dbReference>
<dbReference type="InterPro" id="IPR001557">
    <property type="entry name" value="L-lactate/malate_DH"/>
</dbReference>
<dbReference type="UniPathway" id="UPA00554">
    <property type="reaction ID" value="UER00611"/>
</dbReference>
<feature type="binding site" evidence="8">
    <location>
        <position position="129"/>
    </location>
    <ligand>
        <name>NAD(+)</name>
        <dbReference type="ChEBI" id="CHEBI:57540"/>
    </ligand>
</feature>
<dbReference type="InterPro" id="IPR036291">
    <property type="entry name" value="NAD(P)-bd_dom_sf"/>
</dbReference>
<dbReference type="Gene3D" id="3.40.50.720">
    <property type="entry name" value="NAD(P)-binding Rossmann-like Domain"/>
    <property type="match status" value="1"/>
</dbReference>
<comment type="caution">
    <text evidence="12">The sequence shown here is derived from an EMBL/GenBank/DDBJ whole genome shotgun (WGS) entry which is preliminary data.</text>
</comment>
<comment type="pathway">
    <text evidence="1 9">Fermentation; pyruvate fermentation to lactate; (S)-lactate from pyruvate: step 1/1.</text>
</comment>
<dbReference type="EMBL" id="NWSH01000183">
    <property type="protein sequence ID" value="PCG78661.1"/>
    <property type="molecule type" value="Genomic_DNA"/>
</dbReference>
<evidence type="ECO:0000256" key="4">
    <source>
        <dbReference type="ARBA" id="ARBA00023002"/>
    </source>
</evidence>
<dbReference type="Pfam" id="PF02866">
    <property type="entry name" value="Ldh_1_C"/>
    <property type="match status" value="1"/>
</dbReference>
<dbReference type="PROSITE" id="PS00064">
    <property type="entry name" value="L_LDH"/>
    <property type="match status" value="1"/>
</dbReference>
<proteinExistence type="inferred from homology"/>
<dbReference type="PRINTS" id="PR00086">
    <property type="entry name" value="LLDHDRGNASE"/>
</dbReference>
<dbReference type="FunFam" id="3.40.50.720:FF:000018">
    <property type="entry name" value="Malate dehydrogenase"/>
    <property type="match status" value="1"/>
</dbReference>
<feature type="domain" description="Lactate/malate dehydrogenase C-terminal" evidence="11">
    <location>
        <begin position="179"/>
        <end position="337"/>
    </location>
</feature>
<gene>
    <name evidence="12" type="ORF">B5V51_3447</name>
</gene>
<dbReference type="CDD" id="cd05293">
    <property type="entry name" value="LDH_1"/>
    <property type="match status" value="1"/>
</dbReference>
<evidence type="ECO:0000256" key="2">
    <source>
        <dbReference type="ARBA" id="ARBA00006054"/>
    </source>
</evidence>
<dbReference type="PANTHER" id="PTHR43128:SF16">
    <property type="entry name" value="L-LACTATE DEHYDROGENASE"/>
    <property type="match status" value="1"/>
</dbReference>
<evidence type="ECO:0000259" key="10">
    <source>
        <dbReference type="Pfam" id="PF00056"/>
    </source>
</evidence>
<feature type="binding site" evidence="8">
    <location>
        <position position="68"/>
    </location>
    <ligand>
        <name>NAD(+)</name>
        <dbReference type="ChEBI" id="CHEBI:57540"/>
    </ligand>
</feature>
<dbReference type="GO" id="GO:0004459">
    <property type="term" value="F:L-lactate dehydrogenase (NAD+) activity"/>
    <property type="evidence" value="ECO:0007669"/>
    <property type="project" value="UniProtKB-EC"/>
</dbReference>
<protein>
    <recommendedName>
        <fullName evidence="3 9">L-lactate dehydrogenase</fullName>
        <ecNumber evidence="3 9">1.1.1.27</ecNumber>
    </recommendedName>
</protein>
<dbReference type="EC" id="1.1.1.27" evidence="3 9"/>
<dbReference type="InterPro" id="IPR011304">
    <property type="entry name" value="L-lactate_DH"/>
</dbReference>
<dbReference type="GO" id="GO:0005737">
    <property type="term" value="C:cytoplasm"/>
    <property type="evidence" value="ECO:0007669"/>
    <property type="project" value="InterPro"/>
</dbReference>
<dbReference type="InterPro" id="IPR001236">
    <property type="entry name" value="Lactate/malate_DH_N"/>
</dbReference>
<dbReference type="GO" id="GO:0006089">
    <property type="term" value="P:lactate metabolic process"/>
    <property type="evidence" value="ECO:0007669"/>
    <property type="project" value="TreeGrafter"/>
</dbReference>
<dbReference type="PIRSF" id="PIRSF000102">
    <property type="entry name" value="Lac_mal_DH"/>
    <property type="match status" value="1"/>
</dbReference>
<organism evidence="12">
    <name type="scientific">Heliothis virescens</name>
    <name type="common">Tobacco budworm moth</name>
    <dbReference type="NCBI Taxonomy" id="7102"/>
    <lineage>
        <taxon>Eukaryota</taxon>
        <taxon>Metazoa</taxon>
        <taxon>Ecdysozoa</taxon>
        <taxon>Arthropoda</taxon>
        <taxon>Hexapoda</taxon>
        <taxon>Insecta</taxon>
        <taxon>Pterygota</taxon>
        <taxon>Neoptera</taxon>
        <taxon>Endopterygota</taxon>
        <taxon>Lepidoptera</taxon>
        <taxon>Glossata</taxon>
        <taxon>Ditrysia</taxon>
        <taxon>Noctuoidea</taxon>
        <taxon>Noctuidae</taxon>
        <taxon>Heliothinae</taxon>
        <taxon>Heliothis</taxon>
    </lineage>
</organism>
<dbReference type="PANTHER" id="PTHR43128">
    <property type="entry name" value="L-2-HYDROXYCARBOXYLATE DEHYDROGENASE (NAD(P)(+))"/>
    <property type="match status" value="1"/>
</dbReference>
<comment type="similarity">
    <text evidence="2">Belongs to the LDH/MDH superfamily. LDH family.</text>
</comment>